<name>A0AAP0JVM3_9MAGN</name>
<sequence length="92" mass="10061">MERGLVQLKDLIGGVEVKLISNLALNHTLLEPRDARAEQLIHGNVAEARAENAVLKDLLQQLQLGSGACNSTKLNMRKMSNPKIFKSVITAN</sequence>
<evidence type="ECO:0000313" key="2">
    <source>
        <dbReference type="Proteomes" id="UP001419268"/>
    </source>
</evidence>
<organism evidence="1 2">
    <name type="scientific">Stephania cephalantha</name>
    <dbReference type="NCBI Taxonomy" id="152367"/>
    <lineage>
        <taxon>Eukaryota</taxon>
        <taxon>Viridiplantae</taxon>
        <taxon>Streptophyta</taxon>
        <taxon>Embryophyta</taxon>
        <taxon>Tracheophyta</taxon>
        <taxon>Spermatophyta</taxon>
        <taxon>Magnoliopsida</taxon>
        <taxon>Ranunculales</taxon>
        <taxon>Menispermaceae</taxon>
        <taxon>Menispermoideae</taxon>
        <taxon>Cissampelideae</taxon>
        <taxon>Stephania</taxon>
    </lineage>
</organism>
<gene>
    <name evidence="1" type="ORF">Scep_009423</name>
</gene>
<reference evidence="1 2" key="1">
    <citation type="submission" date="2024-01" db="EMBL/GenBank/DDBJ databases">
        <title>Genome assemblies of Stephania.</title>
        <authorList>
            <person name="Yang L."/>
        </authorList>
    </citation>
    <scope>NUCLEOTIDE SEQUENCE [LARGE SCALE GENOMIC DNA]</scope>
    <source>
        <strain evidence="1">JXDWG</strain>
        <tissue evidence="1">Leaf</tissue>
    </source>
</reference>
<accession>A0AAP0JVM3</accession>
<proteinExistence type="predicted"/>
<dbReference type="EMBL" id="JBBNAG010000004">
    <property type="protein sequence ID" value="KAK9139742.1"/>
    <property type="molecule type" value="Genomic_DNA"/>
</dbReference>
<keyword evidence="2" id="KW-1185">Reference proteome</keyword>
<protein>
    <submittedName>
        <fullName evidence="1">Uncharacterized protein</fullName>
    </submittedName>
</protein>
<dbReference type="AlphaFoldDB" id="A0AAP0JVM3"/>
<evidence type="ECO:0000313" key="1">
    <source>
        <dbReference type="EMBL" id="KAK9139742.1"/>
    </source>
</evidence>
<comment type="caution">
    <text evidence="1">The sequence shown here is derived from an EMBL/GenBank/DDBJ whole genome shotgun (WGS) entry which is preliminary data.</text>
</comment>
<dbReference type="Proteomes" id="UP001419268">
    <property type="component" value="Unassembled WGS sequence"/>
</dbReference>